<proteinExistence type="predicted"/>
<dbReference type="RefSeq" id="WP_174499440.1">
    <property type="nucleotide sequence ID" value="NZ_JNUR01000001.1"/>
</dbReference>
<reference evidence="1 2" key="1">
    <citation type="submission" date="2014-06" db="EMBL/GenBank/DDBJ databases">
        <title>Helicobacter pullorum isolates in fresh chicken meat - phenotypic and genotypic features.</title>
        <authorList>
            <person name="Borges V."/>
            <person name="Santos A."/>
            <person name="Correia C.B."/>
            <person name="Saraiva M."/>
            <person name="Menard A."/>
            <person name="Vieira L."/>
            <person name="Sampaio D.A."/>
            <person name="Gomes J.P."/>
            <person name="Oleastro M."/>
        </authorList>
    </citation>
    <scope>NUCLEOTIDE SEQUENCE [LARGE SCALE GENOMIC DNA]</scope>
    <source>
        <strain evidence="1 2">229336/12</strain>
    </source>
</reference>
<dbReference type="EMBL" id="JNUR01000001">
    <property type="protein sequence ID" value="KPH51564.1"/>
    <property type="molecule type" value="Genomic_DNA"/>
</dbReference>
<dbReference type="AlphaFoldDB" id="A0AAW3J8P7"/>
<dbReference type="Pfam" id="PF19940">
    <property type="entry name" value="DUF6402"/>
    <property type="match status" value="1"/>
</dbReference>
<dbReference type="InterPro" id="IPR045646">
    <property type="entry name" value="DUF6402"/>
</dbReference>
<gene>
    <name evidence="1" type="ORF">HPU229336_00170</name>
</gene>
<evidence type="ECO:0000313" key="2">
    <source>
        <dbReference type="Proteomes" id="UP000037800"/>
    </source>
</evidence>
<dbReference type="Proteomes" id="UP000037800">
    <property type="component" value="Unassembled WGS sequence"/>
</dbReference>
<name>A0AAW3J8P7_9HELI</name>
<accession>A0AAW3J8P7</accession>
<evidence type="ECO:0000313" key="1">
    <source>
        <dbReference type="EMBL" id="KPH51564.1"/>
    </source>
</evidence>
<protein>
    <submittedName>
        <fullName evidence="1">Uncharacterized protein</fullName>
    </submittedName>
</protein>
<organism evidence="1 2">
    <name type="scientific">Helicobacter pullorum</name>
    <dbReference type="NCBI Taxonomy" id="35818"/>
    <lineage>
        <taxon>Bacteria</taxon>
        <taxon>Pseudomonadati</taxon>
        <taxon>Campylobacterota</taxon>
        <taxon>Epsilonproteobacteria</taxon>
        <taxon>Campylobacterales</taxon>
        <taxon>Helicobacteraceae</taxon>
        <taxon>Helicobacter</taxon>
    </lineage>
</organism>
<sequence length="659" mass="76551">MDKTKESLSIRLLDSHSNPLKNQEFRLFEVQNGRRSIINTIFTSNENGEAFFNAKEVFKEGTQSFEIGLHNTLCYKRKPIYNHRYLLRNYEYGYLCEVKFAKKADDASIEKVTLKPKEYLLDNNEKIILKFYAGGDIVELEAFYDVTKIQEDEIKWGYTLLTASSQEHSKNLDTLNKNQLTNDKKDSSLFDDKISTTCYHIEKRGDIAILSGTPIDMMQDNPQAYRGKTIQIALPKTTNQQAILIFAYKNTPNYRASQLIRLNDYPQITIDCTLAETLRAYTRQDNIATLGWGVSYVCQRLWHDNPSDAKELSKLIYIDSHSPDFIESIPNATMQSIVKEVLPRITLKEFSKDSNNKCPAIKSQIQEIKDNNLRFYVELDWDRFYMQFPLMRESNNQLLQTLSFNDINDWMRSNFLNSKFYNFFMEWINTKSNLDIITRTANTNNQAQLIVDFSKIYEGKTKNKDIFLLKNIEYQSQNSCNEQSLSNVKSPYKLWGNCFYAYGIGDIDFAMQTARDMTRVIALYALTGKFNIYYIPSLFKITQGKDNAIDIQITEIKAYIFDGFDFIGTPEQFVGAWNYDKMEFIAGGSSWIAFKEITNLDKIFSTSNVKQSNKTTIFNQDYQNTQTHFNLGLDFRILTSTFKDIEVFPLSMPIQIKVN</sequence>
<comment type="caution">
    <text evidence="1">The sequence shown here is derived from an EMBL/GenBank/DDBJ whole genome shotgun (WGS) entry which is preliminary data.</text>
</comment>